<dbReference type="InterPro" id="IPR021056">
    <property type="entry name" value="Mt_import_IM_translocase_Tim54"/>
</dbReference>
<evidence type="ECO:0000313" key="15">
    <source>
        <dbReference type="Proteomes" id="UP000774617"/>
    </source>
</evidence>
<comment type="subcellular location">
    <subcellularLocation>
        <location evidence="1">Mitochondrion inner membrane</location>
        <topology evidence="1">Single-pass membrane protein</topology>
    </subcellularLocation>
</comment>
<evidence type="ECO:0000256" key="4">
    <source>
        <dbReference type="ARBA" id="ARBA00022448"/>
    </source>
</evidence>
<feature type="compositionally biased region" description="Polar residues" evidence="13">
    <location>
        <begin position="284"/>
        <end position="296"/>
    </location>
</feature>
<accession>A0ABQ8G787</accession>
<feature type="region of interest" description="Disordered" evidence="13">
    <location>
        <begin position="1"/>
        <end position="26"/>
    </location>
</feature>
<evidence type="ECO:0000256" key="8">
    <source>
        <dbReference type="ARBA" id="ARBA00022989"/>
    </source>
</evidence>
<evidence type="ECO:0000256" key="11">
    <source>
        <dbReference type="ARBA" id="ARBA00023136"/>
    </source>
</evidence>
<feature type="coiled-coil region" evidence="12">
    <location>
        <begin position="142"/>
        <end position="169"/>
    </location>
</feature>
<evidence type="ECO:0000313" key="14">
    <source>
        <dbReference type="EMBL" id="KAH7046789.1"/>
    </source>
</evidence>
<keyword evidence="8" id="KW-1133">Transmembrane helix</keyword>
<keyword evidence="9" id="KW-0811">Translocation</keyword>
<evidence type="ECO:0000256" key="13">
    <source>
        <dbReference type="SAM" id="MobiDB-lite"/>
    </source>
</evidence>
<keyword evidence="11" id="KW-0472">Membrane</keyword>
<evidence type="ECO:0000256" key="3">
    <source>
        <dbReference type="ARBA" id="ARBA00020796"/>
    </source>
</evidence>
<evidence type="ECO:0000256" key="10">
    <source>
        <dbReference type="ARBA" id="ARBA00023128"/>
    </source>
</evidence>
<evidence type="ECO:0000256" key="12">
    <source>
        <dbReference type="SAM" id="Coils"/>
    </source>
</evidence>
<evidence type="ECO:0000256" key="7">
    <source>
        <dbReference type="ARBA" id="ARBA00022927"/>
    </source>
</evidence>
<evidence type="ECO:0000256" key="5">
    <source>
        <dbReference type="ARBA" id="ARBA00022692"/>
    </source>
</evidence>
<name>A0ABQ8G787_9PEZI</name>
<dbReference type="EMBL" id="JAGTJR010000017">
    <property type="protein sequence ID" value="KAH7046789.1"/>
    <property type="molecule type" value="Genomic_DNA"/>
</dbReference>
<keyword evidence="10" id="KW-0496">Mitochondrion</keyword>
<keyword evidence="12" id="KW-0175">Coiled coil</keyword>
<sequence>MADPNAASQGAAKAAGTSSSASASQGNPVFRMMGMPNFRLKLPSRNWMIFLTITGSWTAALVYDRREKKRVQQRYCDAVAHLAHETLPTNQMQRRMTIYLAGPPADGLMGAREHFIEYVKPILVAAAMDWDAVEGRREGDVRAQLAERIRKVRRERGEASAEVDAGEEEDVDSVVKQARARAGIQEWQGVQGDIVIGRNTWKEYVRGLHEGWLGPLDAPPPKEEEELPPPPVSASADDASPTAQQTPAGEGEKQKPEESQKSEEELKKEEEQKKKKRTQPPPYISTNDYATATLSPNCPPELGPSVPVPYPHILGFLNTPIRMWRFLNRRRLADEIGAQVTAAVLAANRPYAGPESEFAEERITPVGDEDGEEKWEQQTALKAEEKEWHKTVRKDAEKKREEGKESLWCDGVVVDPRIGSRMRRFVLSEEDKARVGRILRGQEGVVGEEMKDE</sequence>
<gene>
    <name evidence="14" type="ORF">B0J12DRAFT_627162</name>
</gene>
<comment type="caution">
    <text evidence="14">The sequence shown here is derived from an EMBL/GenBank/DDBJ whole genome shotgun (WGS) entry which is preliminary data.</text>
</comment>
<evidence type="ECO:0000256" key="9">
    <source>
        <dbReference type="ARBA" id="ARBA00023010"/>
    </source>
</evidence>
<organism evidence="14 15">
    <name type="scientific">Macrophomina phaseolina</name>
    <dbReference type="NCBI Taxonomy" id="35725"/>
    <lineage>
        <taxon>Eukaryota</taxon>
        <taxon>Fungi</taxon>
        <taxon>Dikarya</taxon>
        <taxon>Ascomycota</taxon>
        <taxon>Pezizomycotina</taxon>
        <taxon>Dothideomycetes</taxon>
        <taxon>Dothideomycetes incertae sedis</taxon>
        <taxon>Botryosphaeriales</taxon>
        <taxon>Botryosphaeriaceae</taxon>
        <taxon>Macrophomina</taxon>
    </lineage>
</organism>
<feature type="region of interest" description="Disordered" evidence="13">
    <location>
        <begin position="215"/>
        <end position="296"/>
    </location>
</feature>
<keyword evidence="15" id="KW-1185">Reference proteome</keyword>
<evidence type="ECO:0000256" key="6">
    <source>
        <dbReference type="ARBA" id="ARBA00022792"/>
    </source>
</evidence>
<evidence type="ECO:0000256" key="1">
    <source>
        <dbReference type="ARBA" id="ARBA00004434"/>
    </source>
</evidence>
<keyword evidence="5" id="KW-0812">Transmembrane</keyword>
<dbReference type="Proteomes" id="UP000774617">
    <property type="component" value="Unassembled WGS sequence"/>
</dbReference>
<keyword evidence="6" id="KW-0999">Mitochondrion inner membrane</keyword>
<evidence type="ECO:0000256" key="2">
    <source>
        <dbReference type="ARBA" id="ARBA00006355"/>
    </source>
</evidence>
<feature type="compositionally biased region" description="Basic and acidic residues" evidence="13">
    <location>
        <begin position="250"/>
        <end position="273"/>
    </location>
</feature>
<reference evidence="14 15" key="1">
    <citation type="journal article" date="2021" name="Nat. Commun.">
        <title>Genetic determinants of endophytism in the Arabidopsis root mycobiome.</title>
        <authorList>
            <person name="Mesny F."/>
            <person name="Miyauchi S."/>
            <person name="Thiergart T."/>
            <person name="Pickel B."/>
            <person name="Atanasova L."/>
            <person name="Karlsson M."/>
            <person name="Huettel B."/>
            <person name="Barry K.W."/>
            <person name="Haridas S."/>
            <person name="Chen C."/>
            <person name="Bauer D."/>
            <person name="Andreopoulos W."/>
            <person name="Pangilinan J."/>
            <person name="LaButti K."/>
            <person name="Riley R."/>
            <person name="Lipzen A."/>
            <person name="Clum A."/>
            <person name="Drula E."/>
            <person name="Henrissat B."/>
            <person name="Kohler A."/>
            <person name="Grigoriev I.V."/>
            <person name="Martin F.M."/>
            <person name="Hacquard S."/>
        </authorList>
    </citation>
    <scope>NUCLEOTIDE SEQUENCE [LARGE SCALE GENOMIC DNA]</scope>
    <source>
        <strain evidence="14 15">MPI-SDFR-AT-0080</strain>
    </source>
</reference>
<dbReference type="Pfam" id="PF11711">
    <property type="entry name" value="Tim54"/>
    <property type="match status" value="1"/>
</dbReference>
<proteinExistence type="inferred from homology"/>
<protein>
    <recommendedName>
        <fullName evidence="3">Mitochondrial import inner membrane translocase subunit TIM54</fullName>
    </recommendedName>
</protein>
<comment type="similarity">
    <text evidence="2">Belongs to the TIM54 family.</text>
</comment>
<keyword evidence="7" id="KW-0653">Protein transport</keyword>
<keyword evidence="4" id="KW-0813">Transport</keyword>